<organism evidence="4 5">
    <name type="scientific">Streptomyces azureus</name>
    <dbReference type="NCBI Taxonomy" id="146537"/>
    <lineage>
        <taxon>Bacteria</taxon>
        <taxon>Bacillati</taxon>
        <taxon>Actinomycetota</taxon>
        <taxon>Actinomycetes</taxon>
        <taxon>Kitasatosporales</taxon>
        <taxon>Streptomycetaceae</taxon>
        <taxon>Streptomyces</taxon>
    </lineage>
</organism>
<dbReference type="GO" id="GO:0016747">
    <property type="term" value="F:acyltransferase activity, transferring groups other than amino-acyl groups"/>
    <property type="evidence" value="ECO:0007669"/>
    <property type="project" value="InterPro"/>
</dbReference>
<keyword evidence="5" id="KW-1185">Reference proteome</keyword>
<proteinExistence type="predicted"/>
<dbReference type="InterPro" id="IPR000182">
    <property type="entry name" value="GNAT_dom"/>
</dbReference>
<dbReference type="RefSeq" id="WP_078945559.1">
    <property type="nucleotide sequence ID" value="NZ_DF968362.1"/>
</dbReference>
<dbReference type="PATRIC" id="fig|146537.3.peg.6331"/>
<dbReference type="SUPFAM" id="SSF55729">
    <property type="entry name" value="Acyl-CoA N-acyltransferases (Nat)"/>
    <property type="match status" value="2"/>
</dbReference>
<dbReference type="AlphaFoldDB" id="A0A0K8PT85"/>
<dbReference type="Proteomes" id="UP000053859">
    <property type="component" value="Unassembled WGS sequence"/>
</dbReference>
<protein>
    <submittedName>
        <fullName evidence="4">Putative acetyltransferase, GNAT family protein</fullName>
    </submittedName>
</protein>
<evidence type="ECO:0000313" key="5">
    <source>
        <dbReference type="Proteomes" id="UP000053859"/>
    </source>
</evidence>
<dbReference type="InterPro" id="IPR016181">
    <property type="entry name" value="Acyl_CoA_acyltransferase"/>
</dbReference>
<dbReference type="PANTHER" id="PTHR43877">
    <property type="entry name" value="AMINOALKYLPHOSPHONATE N-ACETYLTRANSFERASE-RELATED-RELATED"/>
    <property type="match status" value="1"/>
</dbReference>
<evidence type="ECO:0000259" key="3">
    <source>
        <dbReference type="PROSITE" id="PS51186"/>
    </source>
</evidence>
<dbReference type="InterPro" id="IPR050832">
    <property type="entry name" value="Bact_Acetyltransf"/>
</dbReference>
<accession>A0A0K8PT85</accession>
<name>A0A0K8PT85_STRAJ</name>
<dbReference type="OrthoDB" id="4119890at2"/>
<keyword evidence="1 4" id="KW-0808">Transferase</keyword>
<sequence>MGTPASIVRVEPVSQADADAWCEVVTASMAEDLADVPPPTRAQEHARLTGPGTGSRLLAWLAYEDDGGSRGRAVGAATLRLFDREGQDHLAEVDLHIRPDARRRGIGTQLLSAMVAEAASAGCRSLIAEAPACSPADLFCVRHGFRRALTLHHLLLPLCEVHRGWLDELTTAEHPGYRTAEWHGTVPDALADAFAAAKTAMNDMPTGDLDHGSVAWDAERVRAMAAVVTGRGDTLLTVAAVHGAENAEVAGFTEVVIPGGTAARAQQYDTTVVPAHRGHGLGVWLKAHMLRRLHDEYPQVTEVETGNAADNTHMLAVNEQLGFRRLRTTYEYQLALTERTEREEPA</sequence>
<feature type="domain" description="N-acetyltransferase" evidence="3">
    <location>
        <begin position="188"/>
        <end position="343"/>
    </location>
</feature>
<reference evidence="4" key="1">
    <citation type="journal article" date="2015" name="Genome Announc.">
        <title>Draft Genome Sequence of Thiostrepton-Producing Streptomyces azureus ATCC 14921.</title>
        <authorList>
            <person name="Sakihara K."/>
            <person name="Maeda J."/>
            <person name="Tashiro K."/>
            <person name="Fujino Y."/>
            <person name="Kuhara S."/>
            <person name="Ohshima T."/>
            <person name="Ogata S."/>
            <person name="Doi K."/>
        </authorList>
    </citation>
    <scope>NUCLEOTIDE SEQUENCE [LARGE SCALE GENOMIC DNA]</scope>
    <source>
        <strain evidence="4">ATCC14921</strain>
    </source>
</reference>
<dbReference type="PANTHER" id="PTHR43877:SF1">
    <property type="entry name" value="ACETYLTRANSFERASE"/>
    <property type="match status" value="1"/>
</dbReference>
<dbReference type="CDD" id="cd04301">
    <property type="entry name" value="NAT_SF"/>
    <property type="match status" value="1"/>
</dbReference>
<dbReference type="EMBL" id="DF968362">
    <property type="protein sequence ID" value="GAP51155.1"/>
    <property type="molecule type" value="Genomic_DNA"/>
</dbReference>
<evidence type="ECO:0000256" key="2">
    <source>
        <dbReference type="ARBA" id="ARBA00023315"/>
    </source>
</evidence>
<dbReference type="PROSITE" id="PS51186">
    <property type="entry name" value="GNAT"/>
    <property type="match status" value="2"/>
</dbReference>
<dbReference type="Gene3D" id="3.40.630.30">
    <property type="match status" value="1"/>
</dbReference>
<gene>
    <name evidence="4" type="ORF">SAZU_6015</name>
</gene>
<dbReference type="Pfam" id="PF00583">
    <property type="entry name" value="Acetyltransf_1"/>
    <property type="match status" value="2"/>
</dbReference>
<keyword evidence="2" id="KW-0012">Acyltransferase</keyword>
<feature type="domain" description="N-acetyltransferase" evidence="3">
    <location>
        <begin position="8"/>
        <end position="172"/>
    </location>
</feature>
<evidence type="ECO:0000256" key="1">
    <source>
        <dbReference type="ARBA" id="ARBA00022679"/>
    </source>
</evidence>
<evidence type="ECO:0000313" key="4">
    <source>
        <dbReference type="EMBL" id="GAP51155.1"/>
    </source>
</evidence>